<feature type="transmembrane region" description="Helical" evidence="1">
    <location>
        <begin position="20"/>
        <end position="39"/>
    </location>
</feature>
<sequence length="718" mass="81898">MEITKFVAEVQKLWLKLNLRGAMLTSLSVQVFLIFFAPIRKRWSNWWISTLLWSAYLFADWVAVYAFGLISKAQITGGTSDSHVDVSGDLLAFWAPFLVLHLGGPDTITAIALEDNELWGRHMLSLLLHLGIACLVIYQSLPSNKLIVPTLLMFIGGSIKYIARVRTLYLASFRMFRSSLLPSPDPGPNYAKIMEDRIAWEEAQIQPLTASFSKARHHSHHAGAEGEKSLDDRTVIKKAYFYFKIFQGLLVDVIFSFHERDDSMQFFSRTTAKDAFRVIEAELNFLYDLFYTKAAIVHCPSGYFYRAISVGCIVASFASFHVLNKHGFHDFDVQITYALLLGAVGLEFAILGMIFCSDWTIAKIGASEKHHRSLFQGSIFIEFLLKFKSESSPFALHILSARWSKSVSQYNLIDSRLKRWPKWFEKLIDPRQRKWPRLIEEPLSLIPLKELFDDLKFGRVVPYDDKLGELFFNELKRKASIARNLQSITGVCAARGKWALEHTKTGEVCEILLPTVRDVDYSESLLLWHIATELCYNTDTDTNTDTDNDRNISYHKETSKVLSDYMLYLMIKQPQMMSVVAGIGQIRFQDTCAEMDRFFDEKFFDKNKTNKDACQCLLSVPTEVKPAKVKGDKSKSVLFDACILAKELEKFGKTKWVILSEVWVELLGYAAIHCRPYNHAQQLSKGGELVTLVWLLMVHLGLSEQFHIEGGTTHASVD</sequence>
<dbReference type="InterPro" id="IPR025315">
    <property type="entry name" value="DUF4220"/>
</dbReference>
<gene>
    <name evidence="3" type="ORF">ACJRO7_022897</name>
</gene>
<name>A0ABD3JZZ0_EUCGL</name>
<keyword evidence="1" id="KW-0812">Transmembrane</keyword>
<dbReference type="AlphaFoldDB" id="A0ABD3JZZ0"/>
<feature type="transmembrane region" description="Helical" evidence="1">
    <location>
        <begin position="335"/>
        <end position="355"/>
    </location>
</feature>
<feature type="transmembrane region" description="Helical" evidence="1">
    <location>
        <begin position="51"/>
        <end position="71"/>
    </location>
</feature>
<dbReference type="InterPro" id="IPR007658">
    <property type="entry name" value="DUF594"/>
</dbReference>
<comment type="caution">
    <text evidence="3">The sequence shown here is derived from an EMBL/GenBank/DDBJ whole genome shotgun (WGS) entry which is preliminary data.</text>
</comment>
<feature type="domain" description="DUF4220" evidence="2">
    <location>
        <begin position="53"/>
        <end position="414"/>
    </location>
</feature>
<evidence type="ECO:0000259" key="2">
    <source>
        <dbReference type="Pfam" id="PF13968"/>
    </source>
</evidence>
<dbReference type="Pfam" id="PF13968">
    <property type="entry name" value="DUF4220"/>
    <property type="match status" value="1"/>
</dbReference>
<dbReference type="EMBL" id="JBJKBG010000006">
    <property type="protein sequence ID" value="KAL3733444.1"/>
    <property type="molecule type" value="Genomic_DNA"/>
</dbReference>
<keyword evidence="1" id="KW-1133">Transmembrane helix</keyword>
<proteinExistence type="predicted"/>
<evidence type="ECO:0000313" key="3">
    <source>
        <dbReference type="EMBL" id="KAL3733444.1"/>
    </source>
</evidence>
<dbReference type="Proteomes" id="UP001634007">
    <property type="component" value="Unassembled WGS sequence"/>
</dbReference>
<accession>A0ABD3JZZ0</accession>
<keyword evidence="1" id="KW-0472">Membrane</keyword>
<feature type="transmembrane region" description="Helical" evidence="1">
    <location>
        <begin position="123"/>
        <end position="140"/>
    </location>
</feature>
<keyword evidence="4" id="KW-1185">Reference proteome</keyword>
<organism evidence="3 4">
    <name type="scientific">Eucalyptus globulus</name>
    <name type="common">Tasmanian blue gum</name>
    <dbReference type="NCBI Taxonomy" id="34317"/>
    <lineage>
        <taxon>Eukaryota</taxon>
        <taxon>Viridiplantae</taxon>
        <taxon>Streptophyta</taxon>
        <taxon>Embryophyta</taxon>
        <taxon>Tracheophyta</taxon>
        <taxon>Spermatophyta</taxon>
        <taxon>Magnoliopsida</taxon>
        <taxon>eudicotyledons</taxon>
        <taxon>Gunneridae</taxon>
        <taxon>Pentapetalae</taxon>
        <taxon>rosids</taxon>
        <taxon>malvids</taxon>
        <taxon>Myrtales</taxon>
        <taxon>Myrtaceae</taxon>
        <taxon>Myrtoideae</taxon>
        <taxon>Eucalypteae</taxon>
        <taxon>Eucalyptus</taxon>
    </lineage>
</organism>
<feature type="transmembrane region" description="Helical" evidence="1">
    <location>
        <begin position="91"/>
        <end position="111"/>
    </location>
</feature>
<evidence type="ECO:0000256" key="1">
    <source>
        <dbReference type="SAM" id="Phobius"/>
    </source>
</evidence>
<protein>
    <recommendedName>
        <fullName evidence="2">DUF4220 domain-containing protein</fullName>
    </recommendedName>
</protein>
<dbReference type="Pfam" id="PF04578">
    <property type="entry name" value="DUF594"/>
    <property type="match status" value="1"/>
</dbReference>
<feature type="transmembrane region" description="Helical" evidence="1">
    <location>
        <begin position="146"/>
        <end position="163"/>
    </location>
</feature>
<evidence type="ECO:0000313" key="4">
    <source>
        <dbReference type="Proteomes" id="UP001634007"/>
    </source>
</evidence>
<dbReference type="PANTHER" id="PTHR31325">
    <property type="entry name" value="OS01G0798800 PROTEIN-RELATED"/>
    <property type="match status" value="1"/>
</dbReference>
<feature type="transmembrane region" description="Helical" evidence="1">
    <location>
        <begin position="303"/>
        <end position="323"/>
    </location>
</feature>
<reference evidence="3 4" key="1">
    <citation type="submission" date="2024-11" db="EMBL/GenBank/DDBJ databases">
        <title>Chromosome-level genome assembly of Eucalyptus globulus Labill. provides insights into its genome evolution.</title>
        <authorList>
            <person name="Li X."/>
        </authorList>
    </citation>
    <scope>NUCLEOTIDE SEQUENCE [LARGE SCALE GENOMIC DNA]</scope>
    <source>
        <strain evidence="3">CL2024</strain>
        <tissue evidence="3">Fresh tender leaves</tissue>
    </source>
</reference>